<protein>
    <recommendedName>
        <fullName evidence="3">SnoaL-like domain-containing protein</fullName>
    </recommendedName>
</protein>
<dbReference type="RefSeq" id="WP_037442914.1">
    <property type="nucleotide sequence ID" value="NZ_JPEO01000007.1"/>
</dbReference>
<comment type="caution">
    <text evidence="1">The sequence shown here is derived from an EMBL/GenBank/DDBJ whole genome shotgun (WGS) entry which is preliminary data.</text>
</comment>
<evidence type="ECO:0000313" key="2">
    <source>
        <dbReference type="Proteomes" id="UP000029264"/>
    </source>
</evidence>
<organism evidence="1 2">
    <name type="scientific">Shewanella mangrovi</name>
    <dbReference type="NCBI Taxonomy" id="1515746"/>
    <lineage>
        <taxon>Bacteria</taxon>
        <taxon>Pseudomonadati</taxon>
        <taxon>Pseudomonadota</taxon>
        <taxon>Gammaproteobacteria</taxon>
        <taxon>Alteromonadales</taxon>
        <taxon>Shewanellaceae</taxon>
        <taxon>Shewanella</taxon>
    </lineage>
</organism>
<evidence type="ECO:0008006" key="3">
    <source>
        <dbReference type="Google" id="ProtNLM"/>
    </source>
</evidence>
<dbReference type="EMBL" id="JPEO01000007">
    <property type="protein sequence ID" value="KFZ37249.1"/>
    <property type="molecule type" value="Genomic_DNA"/>
</dbReference>
<keyword evidence="2" id="KW-1185">Reference proteome</keyword>
<dbReference type="InterPro" id="IPR032710">
    <property type="entry name" value="NTF2-like_dom_sf"/>
</dbReference>
<dbReference type="Proteomes" id="UP000029264">
    <property type="component" value="Unassembled WGS sequence"/>
</dbReference>
<dbReference type="AlphaFoldDB" id="A0A094JGT8"/>
<dbReference type="SUPFAM" id="SSF54427">
    <property type="entry name" value="NTF2-like"/>
    <property type="match status" value="1"/>
</dbReference>
<name>A0A094JGT8_9GAMM</name>
<accession>A0A094JGT8</accession>
<proteinExistence type="predicted"/>
<evidence type="ECO:0000313" key="1">
    <source>
        <dbReference type="EMBL" id="KFZ37249.1"/>
    </source>
</evidence>
<gene>
    <name evidence="1" type="ORF">HR45_11260</name>
</gene>
<sequence length="234" mass="26066">MINSARRFAAQEIAHRWFAYFEGVTEPLTDHLDLFTEDVRLIHARRTLLADGKAQLAAWLKQVPAETSSHLIHEFALQSLDNSSALLTMQVAYQALAHDQLIGAIIDYQAKVVFASDDSAQFALIQKSPIAANPALCFKLSFAEHRQLALLSQLGYQGQRGGIEWTQFCQEDAIVEQLKRRFNPLAAQDAAELTAQMLADHKMRIQLGDSSQTKCDLQLKDAGGRYLSIVAILD</sequence>
<dbReference type="OrthoDB" id="4920041at2"/>
<dbReference type="STRING" id="1515746.HR45_11260"/>
<reference evidence="1 2" key="1">
    <citation type="submission" date="2014-06" db="EMBL/GenBank/DDBJ databases">
        <title>Shewanella sp. YQH10.</title>
        <authorList>
            <person name="Liu Y."/>
            <person name="Zeng R."/>
        </authorList>
    </citation>
    <scope>NUCLEOTIDE SEQUENCE [LARGE SCALE GENOMIC DNA]</scope>
    <source>
        <strain evidence="1 2">YQH10</strain>
    </source>
</reference>